<evidence type="ECO:0000313" key="1">
    <source>
        <dbReference type="EMBL" id="CAB4125314.1"/>
    </source>
</evidence>
<dbReference type="PANTHER" id="PTHR42941:SF1">
    <property type="entry name" value="SLL1037 PROTEIN"/>
    <property type="match status" value="1"/>
</dbReference>
<accession>A0A6J5KS91</accession>
<dbReference type="EMBL" id="LR796189">
    <property type="protein sequence ID" value="CAB4125314.1"/>
    <property type="molecule type" value="Genomic_DNA"/>
</dbReference>
<dbReference type="InterPro" id="IPR011852">
    <property type="entry name" value="TRAP_TAXI"/>
</dbReference>
<gene>
    <name evidence="1" type="ORF">UFOVP53_107</name>
</gene>
<proteinExistence type="predicted"/>
<dbReference type="SUPFAM" id="SSF53850">
    <property type="entry name" value="Periplasmic binding protein-like II"/>
    <property type="match status" value="1"/>
</dbReference>
<dbReference type="Gene3D" id="3.40.190.10">
    <property type="entry name" value="Periplasmic binding protein-like II"/>
    <property type="match status" value="2"/>
</dbReference>
<organism evidence="1">
    <name type="scientific">uncultured Caudovirales phage</name>
    <dbReference type="NCBI Taxonomy" id="2100421"/>
    <lineage>
        <taxon>Viruses</taxon>
        <taxon>Duplodnaviria</taxon>
        <taxon>Heunggongvirae</taxon>
        <taxon>Uroviricota</taxon>
        <taxon>Caudoviricetes</taxon>
        <taxon>Peduoviridae</taxon>
        <taxon>Maltschvirus</taxon>
        <taxon>Maltschvirus maltsch</taxon>
    </lineage>
</organism>
<dbReference type="PANTHER" id="PTHR42941">
    <property type="entry name" value="SLL1037 PROTEIN"/>
    <property type="match status" value="1"/>
</dbReference>
<name>A0A6J5KS91_9CAUD</name>
<protein>
    <submittedName>
        <fullName evidence="1">Imp TRAP-type uncharacterized transport system, periplasmic component</fullName>
    </submittedName>
</protein>
<reference evidence="1" key="1">
    <citation type="submission" date="2020-04" db="EMBL/GenBank/DDBJ databases">
        <authorList>
            <person name="Chiriac C."/>
            <person name="Salcher M."/>
            <person name="Ghai R."/>
            <person name="Kavagutti S V."/>
        </authorList>
    </citation>
    <scope>NUCLEOTIDE SEQUENCE</scope>
</reference>
<sequence>MKFLTIMLILALSLPTFAEDSQIVIAADSSSGTYKKMLGEIVSACSTENFQIIEAKGVSGGAPGNLDALVNNQAQAAFLHSDVFFANSQADSSYKRFKTLVALYPEPIHILALRNSKTKKNGNFSFGKVEFNSLASMSGYTIGAAGGGVYTARILKGQGEGNFNLNVYNSGKEVLEALDRGDISAALFVGAQPLPNIQQLDKSKYKLLPIGENIVSKVKGVYRVASINYNGLTNGPIQTLAPIATIITRQYNTPKKIEAQKHFRDCFYSKLDELKDSGSPNWQFVEKNDKGVLDWYEIPVTTKGNKK</sequence>
<dbReference type="Pfam" id="PF16868">
    <property type="entry name" value="NMT1_3"/>
    <property type="match status" value="1"/>
</dbReference>